<gene>
    <name evidence="4" type="ORF">CY34DRAFT_811588</name>
</gene>
<sequence length="366" mass="40501">MASASTKVATTKSILAPSMTLKGHEHWIESISYFPDGQRMISGSRDKTTRQWDLKEGKEIEEVRDVCKEGVYAVAVSRDSRWVVTGGGDDNRAELKACEVEMGIVKNLEGHSRRIQCIDISEDNTLLASGSWDETVRIWNLETGKLVAGPFKSIDWVGAVRFSTDSKKLAVKSWTGKCLEVWDVQSQKLDKRIGNRSDNIGSISFAPIFWTNKNKNILVAFSFTKDVNDAKTIYEFDASTLETVGTPFEGHTKLVRGLGLSLDGALLASASHDNTIKLWAFKSRQILASFDVQNPWLLILSSDSRKLVYTTYTVVPPSNSGLAYTTSTKDHRICICDTPPDVLAKAHTIAPQKLVRALTNPLDVCV</sequence>
<protein>
    <recommendedName>
        <fullName evidence="6">WD40 repeat-like protein</fullName>
    </recommendedName>
</protein>
<dbReference type="PANTHER" id="PTHR19879">
    <property type="entry name" value="TRANSCRIPTION INITIATION FACTOR TFIID"/>
    <property type="match status" value="1"/>
</dbReference>
<evidence type="ECO:0008006" key="6">
    <source>
        <dbReference type="Google" id="ProtNLM"/>
    </source>
</evidence>
<dbReference type="PANTHER" id="PTHR19879:SF9">
    <property type="entry name" value="TRANSCRIPTION INITIATION FACTOR TFIID SUBUNIT 5"/>
    <property type="match status" value="1"/>
</dbReference>
<dbReference type="InterPro" id="IPR020472">
    <property type="entry name" value="WD40_PAC1"/>
</dbReference>
<dbReference type="InterPro" id="IPR019775">
    <property type="entry name" value="WD40_repeat_CS"/>
</dbReference>
<reference evidence="4 5" key="1">
    <citation type="submission" date="2014-04" db="EMBL/GenBank/DDBJ databases">
        <authorList>
            <consortium name="DOE Joint Genome Institute"/>
            <person name="Kuo A."/>
            <person name="Ruytinx J."/>
            <person name="Rineau F."/>
            <person name="Colpaert J."/>
            <person name="Kohler A."/>
            <person name="Nagy L.G."/>
            <person name="Floudas D."/>
            <person name="Copeland A."/>
            <person name="Barry K.W."/>
            <person name="Cichocki N."/>
            <person name="Veneault-Fourrey C."/>
            <person name="LaButti K."/>
            <person name="Lindquist E.A."/>
            <person name="Lipzen A."/>
            <person name="Lundell T."/>
            <person name="Morin E."/>
            <person name="Murat C."/>
            <person name="Sun H."/>
            <person name="Tunlid A."/>
            <person name="Henrissat B."/>
            <person name="Grigoriev I.V."/>
            <person name="Hibbett D.S."/>
            <person name="Martin F."/>
            <person name="Nordberg H.P."/>
            <person name="Cantor M.N."/>
            <person name="Hua S.X."/>
        </authorList>
    </citation>
    <scope>NUCLEOTIDE SEQUENCE [LARGE SCALE GENOMIC DNA]</scope>
    <source>
        <strain evidence="4 5">UH-Slu-Lm8-n1</strain>
    </source>
</reference>
<dbReference type="PROSITE" id="PS00678">
    <property type="entry name" value="WD_REPEATS_1"/>
    <property type="match status" value="1"/>
</dbReference>
<dbReference type="Gene3D" id="2.130.10.10">
    <property type="entry name" value="YVTN repeat-like/Quinoprotein amine dehydrogenase"/>
    <property type="match status" value="3"/>
</dbReference>
<proteinExistence type="predicted"/>
<feature type="repeat" description="WD" evidence="3">
    <location>
        <begin position="248"/>
        <end position="289"/>
    </location>
</feature>
<dbReference type="PROSITE" id="PS50294">
    <property type="entry name" value="WD_REPEATS_REGION"/>
    <property type="match status" value="3"/>
</dbReference>
<evidence type="ECO:0000256" key="1">
    <source>
        <dbReference type="ARBA" id="ARBA00022574"/>
    </source>
</evidence>
<evidence type="ECO:0000313" key="4">
    <source>
        <dbReference type="EMBL" id="KIK36082.1"/>
    </source>
</evidence>
<keyword evidence="2" id="KW-0677">Repeat</keyword>
<dbReference type="InterPro" id="IPR015943">
    <property type="entry name" value="WD40/YVTN_repeat-like_dom_sf"/>
</dbReference>
<dbReference type="STRING" id="930992.A0A0D0AP11"/>
<dbReference type="PRINTS" id="PR00320">
    <property type="entry name" value="GPROTEINBRPT"/>
</dbReference>
<name>A0A0D0AP11_9AGAM</name>
<dbReference type="SMART" id="SM00320">
    <property type="entry name" value="WD40"/>
    <property type="match status" value="5"/>
</dbReference>
<evidence type="ECO:0000313" key="5">
    <source>
        <dbReference type="Proteomes" id="UP000054485"/>
    </source>
</evidence>
<dbReference type="SUPFAM" id="SSF50978">
    <property type="entry name" value="WD40 repeat-like"/>
    <property type="match status" value="1"/>
</dbReference>
<dbReference type="AlphaFoldDB" id="A0A0D0AP11"/>
<dbReference type="Proteomes" id="UP000054485">
    <property type="component" value="Unassembled WGS sequence"/>
</dbReference>
<reference evidence="5" key="2">
    <citation type="submission" date="2015-01" db="EMBL/GenBank/DDBJ databases">
        <title>Evolutionary Origins and Diversification of the Mycorrhizal Mutualists.</title>
        <authorList>
            <consortium name="DOE Joint Genome Institute"/>
            <consortium name="Mycorrhizal Genomics Consortium"/>
            <person name="Kohler A."/>
            <person name="Kuo A."/>
            <person name="Nagy L.G."/>
            <person name="Floudas D."/>
            <person name="Copeland A."/>
            <person name="Barry K.W."/>
            <person name="Cichocki N."/>
            <person name="Veneault-Fourrey C."/>
            <person name="LaButti K."/>
            <person name="Lindquist E.A."/>
            <person name="Lipzen A."/>
            <person name="Lundell T."/>
            <person name="Morin E."/>
            <person name="Murat C."/>
            <person name="Riley R."/>
            <person name="Ohm R."/>
            <person name="Sun H."/>
            <person name="Tunlid A."/>
            <person name="Henrissat B."/>
            <person name="Grigoriev I.V."/>
            <person name="Hibbett D.S."/>
            <person name="Martin F."/>
        </authorList>
    </citation>
    <scope>NUCLEOTIDE SEQUENCE [LARGE SCALE GENOMIC DNA]</scope>
    <source>
        <strain evidence="5">UH-Slu-Lm8-n1</strain>
    </source>
</reference>
<dbReference type="OrthoDB" id="2670653at2759"/>
<dbReference type="HOGENOM" id="CLU_000288_57_18_1"/>
<dbReference type="InterPro" id="IPR001680">
    <property type="entry name" value="WD40_rpt"/>
</dbReference>
<feature type="repeat" description="WD" evidence="3">
    <location>
        <begin position="108"/>
        <end position="149"/>
    </location>
</feature>
<dbReference type="Pfam" id="PF00400">
    <property type="entry name" value="WD40"/>
    <property type="match status" value="4"/>
</dbReference>
<dbReference type="PROSITE" id="PS50082">
    <property type="entry name" value="WD_REPEATS_2"/>
    <property type="match status" value="3"/>
</dbReference>
<evidence type="ECO:0000256" key="3">
    <source>
        <dbReference type="PROSITE-ProRule" id="PRU00221"/>
    </source>
</evidence>
<keyword evidence="1 3" id="KW-0853">WD repeat</keyword>
<feature type="repeat" description="WD" evidence="3">
    <location>
        <begin position="21"/>
        <end position="62"/>
    </location>
</feature>
<dbReference type="FunCoup" id="A0A0D0AP11">
    <property type="interactions" value="16"/>
</dbReference>
<dbReference type="CDD" id="cd00200">
    <property type="entry name" value="WD40"/>
    <property type="match status" value="1"/>
</dbReference>
<keyword evidence="5" id="KW-1185">Reference proteome</keyword>
<organism evidence="4 5">
    <name type="scientific">Suillus luteus UH-Slu-Lm8-n1</name>
    <dbReference type="NCBI Taxonomy" id="930992"/>
    <lineage>
        <taxon>Eukaryota</taxon>
        <taxon>Fungi</taxon>
        <taxon>Dikarya</taxon>
        <taxon>Basidiomycota</taxon>
        <taxon>Agaricomycotina</taxon>
        <taxon>Agaricomycetes</taxon>
        <taxon>Agaricomycetidae</taxon>
        <taxon>Boletales</taxon>
        <taxon>Suillineae</taxon>
        <taxon>Suillaceae</taxon>
        <taxon>Suillus</taxon>
    </lineage>
</organism>
<dbReference type="EMBL" id="KN835562">
    <property type="protein sequence ID" value="KIK36082.1"/>
    <property type="molecule type" value="Genomic_DNA"/>
</dbReference>
<dbReference type="InterPro" id="IPR036322">
    <property type="entry name" value="WD40_repeat_dom_sf"/>
</dbReference>
<dbReference type="InParanoid" id="A0A0D0AP11"/>
<accession>A0A0D0AP11</accession>
<evidence type="ECO:0000256" key="2">
    <source>
        <dbReference type="ARBA" id="ARBA00022737"/>
    </source>
</evidence>